<keyword evidence="3" id="KW-1185">Reference proteome</keyword>
<accession>A0A1H1YET1</accession>
<feature type="transmembrane region" description="Helical" evidence="1">
    <location>
        <begin position="35"/>
        <end position="54"/>
    </location>
</feature>
<proteinExistence type="predicted"/>
<evidence type="ECO:0000313" key="2">
    <source>
        <dbReference type="EMBL" id="SDT19950.1"/>
    </source>
</evidence>
<dbReference type="AlphaFoldDB" id="A0A1H1YET1"/>
<gene>
    <name evidence="2" type="ORF">SAMN04489717_5453</name>
</gene>
<protein>
    <recommendedName>
        <fullName evidence="4">DUF4233 domain-containing protein</fullName>
    </recommendedName>
</protein>
<feature type="transmembrane region" description="Helical" evidence="1">
    <location>
        <begin position="66"/>
        <end position="91"/>
    </location>
</feature>
<dbReference type="RefSeq" id="WP_092656356.1">
    <property type="nucleotide sequence ID" value="NZ_LT629732.1"/>
</dbReference>
<reference evidence="2 3" key="1">
    <citation type="submission" date="2016-10" db="EMBL/GenBank/DDBJ databases">
        <authorList>
            <person name="de Groot N.N."/>
        </authorList>
    </citation>
    <scope>NUCLEOTIDE SEQUENCE [LARGE SCALE GENOMIC DNA]</scope>
    <source>
        <strain evidence="2 3">DSM 22024</strain>
    </source>
</reference>
<name>A0A1H1YET1_9ACTN</name>
<keyword evidence="1" id="KW-1133">Transmembrane helix</keyword>
<dbReference type="EMBL" id="LT629732">
    <property type="protein sequence ID" value="SDT19950.1"/>
    <property type="molecule type" value="Genomic_DNA"/>
</dbReference>
<organism evidence="2 3">
    <name type="scientific">Actinopolymorpha singaporensis</name>
    <dbReference type="NCBI Taxonomy" id="117157"/>
    <lineage>
        <taxon>Bacteria</taxon>
        <taxon>Bacillati</taxon>
        <taxon>Actinomycetota</taxon>
        <taxon>Actinomycetes</taxon>
        <taxon>Propionibacteriales</taxon>
        <taxon>Actinopolymorphaceae</taxon>
        <taxon>Actinopolymorpha</taxon>
    </lineage>
</organism>
<evidence type="ECO:0000256" key="1">
    <source>
        <dbReference type="SAM" id="Phobius"/>
    </source>
</evidence>
<dbReference type="Pfam" id="PF14017">
    <property type="entry name" value="DUF4233"/>
    <property type="match status" value="1"/>
</dbReference>
<evidence type="ECO:0008006" key="4">
    <source>
        <dbReference type="Google" id="ProtNLM"/>
    </source>
</evidence>
<dbReference type="OrthoDB" id="3267755at2"/>
<dbReference type="STRING" id="117157.SAMN04489717_5453"/>
<keyword evidence="1" id="KW-0812">Transmembrane</keyword>
<sequence>MRSVLAAILVFEAIIVGLAIPVAVSIENVGGGRAGAVGGGIAVACLVTAGLLRFPAGRVIGSVLQVVAIALGVVVPLMFFLGAIFAVLWFVCLVLDRRIVALRAERDRTE</sequence>
<dbReference type="Proteomes" id="UP000198983">
    <property type="component" value="Chromosome I"/>
</dbReference>
<dbReference type="InterPro" id="IPR025327">
    <property type="entry name" value="DUF4233"/>
</dbReference>
<evidence type="ECO:0000313" key="3">
    <source>
        <dbReference type="Proteomes" id="UP000198983"/>
    </source>
</evidence>
<keyword evidence="1" id="KW-0472">Membrane</keyword>